<protein>
    <submittedName>
        <fullName evidence="2">Uncharacterized protein</fullName>
    </submittedName>
</protein>
<sequence>MARRTKADQELQHIAEIARSGSGRSPLYRWLRTRHDAFLELMEETRPNWKRLAEGFAEIGLLSAEGKPLSPEAVRHTWWRVRRDVAEKRTKRQPKAKPAVTAIDPPVPPPEPAPAVSNDALERFKAKVNERSGRKA</sequence>
<dbReference type="AlphaFoldDB" id="A0A512E1J3"/>
<dbReference type="EMBL" id="BJYZ01000046">
    <property type="protein sequence ID" value="GEO42593.1"/>
    <property type="molecule type" value="Genomic_DNA"/>
</dbReference>
<feature type="region of interest" description="Disordered" evidence="1">
    <location>
        <begin position="86"/>
        <end position="118"/>
    </location>
</feature>
<comment type="caution">
    <text evidence="2">The sequence shown here is derived from an EMBL/GenBank/DDBJ whole genome shotgun (WGS) entry which is preliminary data.</text>
</comment>
<gene>
    <name evidence="2" type="ORF">SAE02_67410</name>
</gene>
<evidence type="ECO:0000313" key="3">
    <source>
        <dbReference type="Proteomes" id="UP000321523"/>
    </source>
</evidence>
<dbReference type="OrthoDB" id="7278061at2"/>
<evidence type="ECO:0000313" key="2">
    <source>
        <dbReference type="EMBL" id="GEO42593.1"/>
    </source>
</evidence>
<name>A0A512E1J3_9PROT</name>
<reference evidence="2 3" key="1">
    <citation type="submission" date="2019-07" db="EMBL/GenBank/DDBJ databases">
        <title>Whole genome shotgun sequence of Skermanella aerolata NBRC 106429.</title>
        <authorList>
            <person name="Hosoyama A."/>
            <person name="Uohara A."/>
            <person name="Ohji S."/>
            <person name="Ichikawa N."/>
        </authorList>
    </citation>
    <scope>NUCLEOTIDE SEQUENCE [LARGE SCALE GENOMIC DNA]</scope>
    <source>
        <strain evidence="2 3">NBRC 106429</strain>
    </source>
</reference>
<accession>A0A512E1J3</accession>
<organism evidence="2 3">
    <name type="scientific">Skermanella aerolata</name>
    <dbReference type="NCBI Taxonomy" id="393310"/>
    <lineage>
        <taxon>Bacteria</taxon>
        <taxon>Pseudomonadati</taxon>
        <taxon>Pseudomonadota</taxon>
        <taxon>Alphaproteobacteria</taxon>
        <taxon>Rhodospirillales</taxon>
        <taxon>Azospirillaceae</taxon>
        <taxon>Skermanella</taxon>
    </lineage>
</organism>
<evidence type="ECO:0000256" key="1">
    <source>
        <dbReference type="SAM" id="MobiDB-lite"/>
    </source>
</evidence>
<proteinExistence type="predicted"/>
<keyword evidence="3" id="KW-1185">Reference proteome</keyword>
<dbReference type="Proteomes" id="UP000321523">
    <property type="component" value="Unassembled WGS sequence"/>
</dbReference>
<dbReference type="RefSeq" id="WP_147041125.1">
    <property type="nucleotide sequence ID" value="NZ_BJYZ01000046.1"/>
</dbReference>